<gene>
    <name evidence="2" type="ORF">K1X11_013580</name>
</gene>
<evidence type="ECO:0008006" key="4">
    <source>
        <dbReference type="Google" id="ProtNLM"/>
    </source>
</evidence>
<organism evidence="2 3">
    <name type="scientific">Actomonas aquatica</name>
    <dbReference type="NCBI Taxonomy" id="2866162"/>
    <lineage>
        <taxon>Bacteria</taxon>
        <taxon>Pseudomonadati</taxon>
        <taxon>Verrucomicrobiota</taxon>
        <taxon>Opitutia</taxon>
        <taxon>Opitutales</taxon>
        <taxon>Opitutaceae</taxon>
        <taxon>Actomonas</taxon>
    </lineage>
</organism>
<reference evidence="2 3" key="2">
    <citation type="submission" date="2023-12" db="EMBL/GenBank/DDBJ databases">
        <title>Description of an unclassified Opitutus bacterium of Verrucomicrobiota.</title>
        <authorList>
            <person name="Zhang D.-F."/>
        </authorList>
    </citation>
    <scope>NUCLEOTIDE SEQUENCE [LARGE SCALE GENOMIC DNA]</scope>
    <source>
        <strain evidence="2 3">WL0086</strain>
    </source>
</reference>
<reference evidence="2 3" key="1">
    <citation type="submission" date="2021-08" db="EMBL/GenBank/DDBJ databases">
        <authorList>
            <person name="Zhang D."/>
            <person name="Zhang A."/>
            <person name="Wang L."/>
        </authorList>
    </citation>
    <scope>NUCLEOTIDE SEQUENCE [LARGE SCALE GENOMIC DNA]</scope>
    <source>
        <strain evidence="2 3">WL0086</strain>
    </source>
</reference>
<name>A0ABZ1C3N7_9BACT</name>
<feature type="signal peptide" evidence="1">
    <location>
        <begin position="1"/>
        <end position="20"/>
    </location>
</feature>
<accession>A0ABZ1C3N7</accession>
<proteinExistence type="predicted"/>
<keyword evidence="3" id="KW-1185">Reference proteome</keyword>
<keyword evidence="1" id="KW-0732">Signal</keyword>
<dbReference type="RefSeq" id="WP_221032657.1">
    <property type="nucleotide sequence ID" value="NZ_CP139781.1"/>
</dbReference>
<feature type="chain" id="PRO_5045112736" description="Lipoprotein" evidence="1">
    <location>
        <begin position="21"/>
        <end position="212"/>
    </location>
</feature>
<dbReference type="Proteomes" id="UP000738431">
    <property type="component" value="Chromosome"/>
</dbReference>
<evidence type="ECO:0000313" key="3">
    <source>
        <dbReference type="Proteomes" id="UP000738431"/>
    </source>
</evidence>
<dbReference type="EMBL" id="CP139781">
    <property type="protein sequence ID" value="WRQ85838.1"/>
    <property type="molecule type" value="Genomic_DNA"/>
</dbReference>
<evidence type="ECO:0000313" key="2">
    <source>
        <dbReference type="EMBL" id="WRQ85838.1"/>
    </source>
</evidence>
<evidence type="ECO:0000256" key="1">
    <source>
        <dbReference type="SAM" id="SignalP"/>
    </source>
</evidence>
<sequence length="212" mass="21675">MTFTSTLRALLWVGAGVALAGCGKTDTTATEPTAASTAAVPVAEETEAAVAQATEVKVPDLAEAAPAQLARVSDAALAQIAALAEEQRPELAVNVAALQAALADDDAVGALGKLKQLSDYAQQVPGADVLIESTKQMVSAWALKQGFDTAQITPVLQALQTRDYASLASQAAVLAGRGGLSAEQKALVNGVLEAYGVDAKVDQAIDKLKNMF</sequence>
<protein>
    <recommendedName>
        <fullName evidence="4">Lipoprotein</fullName>
    </recommendedName>
</protein>